<dbReference type="HOGENOM" id="CLU_042529_14_2_11"/>
<evidence type="ECO:0000259" key="12">
    <source>
        <dbReference type="PROSITE" id="PS51352"/>
    </source>
</evidence>
<evidence type="ECO:0000256" key="8">
    <source>
        <dbReference type="ARBA" id="ARBA00032824"/>
    </source>
</evidence>
<keyword evidence="4" id="KW-0049">Antioxidant</keyword>
<comment type="catalytic activity">
    <reaction evidence="11">
        <text>a hydroperoxide + [thioredoxin]-dithiol = an alcohol + [thioredoxin]-disulfide + H2O</text>
        <dbReference type="Rhea" id="RHEA:62620"/>
        <dbReference type="Rhea" id="RHEA-COMP:10698"/>
        <dbReference type="Rhea" id="RHEA-COMP:10700"/>
        <dbReference type="ChEBI" id="CHEBI:15377"/>
        <dbReference type="ChEBI" id="CHEBI:29950"/>
        <dbReference type="ChEBI" id="CHEBI:30879"/>
        <dbReference type="ChEBI" id="CHEBI:35924"/>
        <dbReference type="ChEBI" id="CHEBI:50058"/>
        <dbReference type="EC" id="1.11.1.24"/>
    </reaction>
</comment>
<dbReference type="GO" id="GO:0005737">
    <property type="term" value="C:cytoplasm"/>
    <property type="evidence" value="ECO:0007669"/>
    <property type="project" value="TreeGrafter"/>
</dbReference>
<evidence type="ECO:0000256" key="6">
    <source>
        <dbReference type="ARBA" id="ARBA00023157"/>
    </source>
</evidence>
<evidence type="ECO:0000256" key="5">
    <source>
        <dbReference type="ARBA" id="ARBA00023002"/>
    </source>
</evidence>
<dbReference type="InterPro" id="IPR036249">
    <property type="entry name" value="Thioredoxin-like_sf"/>
</dbReference>
<protein>
    <recommendedName>
        <fullName evidence="2">thioredoxin-dependent peroxiredoxin</fullName>
        <ecNumber evidence="2">1.11.1.24</ecNumber>
    </recommendedName>
    <alternativeName>
        <fullName evidence="10">Bacterioferritin comigratory protein</fullName>
    </alternativeName>
    <alternativeName>
        <fullName evidence="8">Thioredoxin peroxidase</fullName>
    </alternativeName>
</protein>
<dbReference type="GO" id="GO:0045454">
    <property type="term" value="P:cell redox homeostasis"/>
    <property type="evidence" value="ECO:0007669"/>
    <property type="project" value="TreeGrafter"/>
</dbReference>
<dbReference type="EC" id="1.11.1.24" evidence="2"/>
<keyword evidence="7" id="KW-0676">Redox-active center</keyword>
<gene>
    <name evidence="13" type="ORF">FM21_05955</name>
</gene>
<evidence type="ECO:0000313" key="13">
    <source>
        <dbReference type="EMBL" id="KFG75662.1"/>
    </source>
</evidence>
<dbReference type="AlphaFoldDB" id="A0A086N3E4"/>
<keyword evidence="14" id="KW-1185">Reference proteome</keyword>
<dbReference type="Proteomes" id="UP000029095">
    <property type="component" value="Unassembled WGS sequence"/>
</dbReference>
<dbReference type="CDD" id="cd03017">
    <property type="entry name" value="PRX_BCP"/>
    <property type="match status" value="1"/>
</dbReference>
<evidence type="ECO:0000256" key="10">
    <source>
        <dbReference type="ARBA" id="ARBA00041373"/>
    </source>
</evidence>
<evidence type="ECO:0000256" key="9">
    <source>
        <dbReference type="ARBA" id="ARBA00038489"/>
    </source>
</evidence>
<dbReference type="GO" id="GO:0034599">
    <property type="term" value="P:cellular response to oxidative stress"/>
    <property type="evidence" value="ECO:0007669"/>
    <property type="project" value="TreeGrafter"/>
</dbReference>
<dbReference type="Gene3D" id="3.40.30.10">
    <property type="entry name" value="Glutaredoxin"/>
    <property type="match status" value="1"/>
</dbReference>
<comment type="similarity">
    <text evidence="9">Belongs to the peroxiredoxin family. BCP/PrxQ subfamily.</text>
</comment>
<organism evidence="13 14">
    <name type="scientific">Streptomyces mutabilis</name>
    <dbReference type="NCBI Taxonomy" id="67332"/>
    <lineage>
        <taxon>Bacteria</taxon>
        <taxon>Bacillati</taxon>
        <taxon>Actinomycetota</taxon>
        <taxon>Actinomycetes</taxon>
        <taxon>Kitasatosporales</taxon>
        <taxon>Streptomycetaceae</taxon>
        <taxon>Streptomyces</taxon>
    </lineage>
</organism>
<dbReference type="PANTHER" id="PTHR42801">
    <property type="entry name" value="THIOREDOXIN-DEPENDENT PEROXIDE REDUCTASE"/>
    <property type="match status" value="1"/>
</dbReference>
<keyword evidence="5" id="KW-0560">Oxidoreductase</keyword>
<dbReference type="PANTHER" id="PTHR42801:SF4">
    <property type="entry name" value="AHPC_TSA FAMILY PROTEIN"/>
    <property type="match status" value="1"/>
</dbReference>
<proteinExistence type="inferred from homology"/>
<feature type="domain" description="Thioredoxin" evidence="12">
    <location>
        <begin position="5"/>
        <end position="158"/>
    </location>
</feature>
<evidence type="ECO:0000256" key="4">
    <source>
        <dbReference type="ARBA" id="ARBA00022862"/>
    </source>
</evidence>
<reference evidence="13 14" key="1">
    <citation type="submission" date="2014-05" db="EMBL/GenBank/DDBJ databases">
        <title>Complete genome sequence of the Streptomyces mutabilis TRM45540.</title>
        <authorList>
            <person name="Luo X."/>
            <person name="Zhang L."/>
        </authorList>
    </citation>
    <scope>NUCLEOTIDE SEQUENCE [LARGE SCALE GENOMIC DNA]</scope>
    <source>
        <strain evidence="13 14">TRM45540</strain>
    </source>
</reference>
<evidence type="ECO:0000256" key="7">
    <source>
        <dbReference type="ARBA" id="ARBA00023284"/>
    </source>
</evidence>
<dbReference type="SUPFAM" id="SSF52833">
    <property type="entry name" value="Thioredoxin-like"/>
    <property type="match status" value="1"/>
</dbReference>
<dbReference type="STRING" id="1915400.FM21_05955"/>
<dbReference type="PROSITE" id="PS51352">
    <property type="entry name" value="THIOREDOXIN_2"/>
    <property type="match status" value="1"/>
</dbReference>
<dbReference type="InterPro" id="IPR050924">
    <property type="entry name" value="Peroxiredoxin_BCP/PrxQ"/>
</dbReference>
<evidence type="ECO:0000256" key="1">
    <source>
        <dbReference type="ARBA" id="ARBA00003330"/>
    </source>
</evidence>
<evidence type="ECO:0000313" key="14">
    <source>
        <dbReference type="Proteomes" id="UP000029095"/>
    </source>
</evidence>
<evidence type="ECO:0000256" key="2">
    <source>
        <dbReference type="ARBA" id="ARBA00013017"/>
    </source>
</evidence>
<dbReference type="Pfam" id="PF00578">
    <property type="entry name" value="AhpC-TSA"/>
    <property type="match status" value="1"/>
</dbReference>
<dbReference type="EMBL" id="JNFQ01000001">
    <property type="protein sequence ID" value="KFG75662.1"/>
    <property type="molecule type" value="Genomic_DNA"/>
</dbReference>
<dbReference type="InterPro" id="IPR000866">
    <property type="entry name" value="AhpC/TSA"/>
</dbReference>
<comment type="caution">
    <text evidence="13">The sequence shown here is derived from an EMBL/GenBank/DDBJ whole genome shotgun (WGS) entry which is preliminary data.</text>
</comment>
<sequence>MAGSIEAGSTAPEFVLSGGMLRGGDFTRGTYRLDIERARPLVLAFYPQDNSSVCTKQLCSYSSGLEQFTELGAEVWAISPQDVDSHEEFARTNNLRMPLLSDPDRTVAKLFGVAAPGVGLRRSVFLIAPGGRIAWKHAALVGLTWQPLEKLTTELSLL</sequence>
<evidence type="ECO:0000256" key="11">
    <source>
        <dbReference type="ARBA" id="ARBA00049091"/>
    </source>
</evidence>
<dbReference type="RefSeq" id="WP_043373247.1">
    <property type="nucleotide sequence ID" value="NZ_KN039946.1"/>
</dbReference>
<name>A0A086N3E4_9ACTN</name>
<accession>A0A086N3E4</accession>
<comment type="function">
    <text evidence="1">Thiol-specific peroxidase that catalyzes the reduction of hydrogen peroxide and organic hydroperoxides to water and alcohols, respectively. Plays a role in cell protection against oxidative stress by detoxifying peroxides and as sensor of hydrogen peroxide-mediated signaling events.</text>
</comment>
<evidence type="ECO:0000256" key="3">
    <source>
        <dbReference type="ARBA" id="ARBA00022559"/>
    </source>
</evidence>
<dbReference type="GO" id="GO:0008379">
    <property type="term" value="F:thioredoxin peroxidase activity"/>
    <property type="evidence" value="ECO:0007669"/>
    <property type="project" value="TreeGrafter"/>
</dbReference>
<dbReference type="InterPro" id="IPR013766">
    <property type="entry name" value="Thioredoxin_domain"/>
</dbReference>
<keyword evidence="3" id="KW-0575">Peroxidase</keyword>
<keyword evidence="6" id="KW-1015">Disulfide bond</keyword>